<feature type="domain" description="BTB" evidence="2">
    <location>
        <begin position="99"/>
        <end position="214"/>
    </location>
</feature>
<name>A0AAD7TX37_9APHY</name>
<dbReference type="SMART" id="SM00225">
    <property type="entry name" value="BTB"/>
    <property type="match status" value="1"/>
</dbReference>
<organism evidence="3 4">
    <name type="scientific">Trametes cubensis</name>
    <dbReference type="NCBI Taxonomy" id="1111947"/>
    <lineage>
        <taxon>Eukaryota</taxon>
        <taxon>Fungi</taxon>
        <taxon>Dikarya</taxon>
        <taxon>Basidiomycota</taxon>
        <taxon>Agaricomycotina</taxon>
        <taxon>Agaricomycetes</taxon>
        <taxon>Polyporales</taxon>
        <taxon>Polyporaceae</taxon>
        <taxon>Trametes</taxon>
    </lineage>
</organism>
<dbReference type="Gene3D" id="3.30.710.10">
    <property type="entry name" value="Potassium Channel Kv1.1, Chain A"/>
    <property type="match status" value="1"/>
</dbReference>
<dbReference type="EMBL" id="JAPEVG010000067">
    <property type="protein sequence ID" value="KAJ8488133.1"/>
    <property type="molecule type" value="Genomic_DNA"/>
</dbReference>
<protein>
    <recommendedName>
        <fullName evidence="2">BTB domain-containing protein</fullName>
    </recommendedName>
</protein>
<dbReference type="CDD" id="cd18186">
    <property type="entry name" value="BTB_POZ_ZBTB_KLHL-like"/>
    <property type="match status" value="1"/>
</dbReference>
<dbReference type="InterPro" id="IPR000210">
    <property type="entry name" value="BTB/POZ_dom"/>
</dbReference>
<evidence type="ECO:0000256" key="1">
    <source>
        <dbReference type="SAM" id="MobiDB-lite"/>
    </source>
</evidence>
<sequence length="418" mass="47287">MRRLLLEQGRIVEAVEGELTRDGVVDGDQQLHHLPGTLQDLDKWIVWVIRGSYIPQMATELPPSSPLSSSSELDSISSAEDSNERHPMLYYDDGTVVLSAVTQKGSRKYFRVHRSILCSHSPVISDMFAIPPLLAEGSSTRIAEEYDGVAHVQMPDSAEDLISFLTMFYDPLGTAYKRFDPNTPVLVEGALKLAMKYECDALRRRIIENLEADWPQTLAQWDARRAEAVILRSEHSLQLTGKVGGRYLDDRLPEPASAIRIASDYGIPSILPAAFYQLALLSTNADWDAYRANPGKHLRFGARTARWRLLDKRDLMRLVHGQKLLAAYTRAIGTDIFGSRCQRAMKGCTRARNECWKYFQENAPNSMDDPLDILHDCMRLDTLFNELPCSVCTSEITVMAEKKRRELWRSLPAVFNLQ</sequence>
<reference evidence="3" key="1">
    <citation type="submission" date="2022-11" db="EMBL/GenBank/DDBJ databases">
        <title>Genome Sequence of Cubamyces cubensis.</title>
        <authorList>
            <person name="Buettner E."/>
        </authorList>
    </citation>
    <scope>NUCLEOTIDE SEQUENCE</scope>
    <source>
        <strain evidence="3">MPL-01</strain>
    </source>
</reference>
<feature type="region of interest" description="Disordered" evidence="1">
    <location>
        <begin position="60"/>
        <end position="81"/>
    </location>
</feature>
<dbReference type="AlphaFoldDB" id="A0AAD7TX37"/>
<feature type="compositionally biased region" description="Low complexity" evidence="1">
    <location>
        <begin position="60"/>
        <end position="80"/>
    </location>
</feature>
<keyword evidence="4" id="KW-1185">Reference proteome</keyword>
<comment type="caution">
    <text evidence="3">The sequence shown here is derived from an EMBL/GenBank/DDBJ whole genome shotgun (WGS) entry which is preliminary data.</text>
</comment>
<evidence type="ECO:0000313" key="3">
    <source>
        <dbReference type="EMBL" id="KAJ8488133.1"/>
    </source>
</evidence>
<evidence type="ECO:0000313" key="4">
    <source>
        <dbReference type="Proteomes" id="UP001215151"/>
    </source>
</evidence>
<evidence type="ECO:0000259" key="2">
    <source>
        <dbReference type="SMART" id="SM00225"/>
    </source>
</evidence>
<dbReference type="Proteomes" id="UP001215151">
    <property type="component" value="Unassembled WGS sequence"/>
</dbReference>
<accession>A0AAD7TX37</accession>
<dbReference type="InterPro" id="IPR011333">
    <property type="entry name" value="SKP1/BTB/POZ_sf"/>
</dbReference>
<proteinExistence type="predicted"/>
<gene>
    <name evidence="3" type="ORF">ONZ51_g3757</name>
</gene>